<dbReference type="GO" id="GO:0016491">
    <property type="term" value="F:oxidoreductase activity"/>
    <property type="evidence" value="ECO:0007669"/>
    <property type="project" value="InterPro"/>
</dbReference>
<proteinExistence type="predicted"/>
<name>A0A1G7EZ09_9SPHI</name>
<gene>
    <name evidence="7" type="ORF">SAMN05216464_108223</name>
</gene>
<dbReference type="InterPro" id="IPR013740">
    <property type="entry name" value="Redoxin"/>
</dbReference>
<keyword evidence="3" id="KW-1015">Disulfide bond</keyword>
<dbReference type="PROSITE" id="PS51352">
    <property type="entry name" value="THIOREDOXIN_2"/>
    <property type="match status" value="1"/>
</dbReference>
<keyword evidence="2" id="KW-0201">Cytochrome c-type biogenesis</keyword>
<feature type="domain" description="Thioredoxin" evidence="6">
    <location>
        <begin position="423"/>
        <end position="578"/>
    </location>
</feature>
<dbReference type="PANTHER" id="PTHR42852">
    <property type="entry name" value="THIOL:DISULFIDE INTERCHANGE PROTEIN DSBE"/>
    <property type="match status" value="1"/>
</dbReference>
<keyword evidence="4" id="KW-0676">Redox-active center</keyword>
<dbReference type="OrthoDB" id="1120316at2"/>
<evidence type="ECO:0000313" key="7">
    <source>
        <dbReference type="EMBL" id="SDE68923.1"/>
    </source>
</evidence>
<dbReference type="AlphaFoldDB" id="A0A1G7EZ09"/>
<reference evidence="7 8" key="1">
    <citation type="submission" date="2016-10" db="EMBL/GenBank/DDBJ databases">
        <authorList>
            <person name="de Groot N.N."/>
        </authorList>
    </citation>
    <scope>NUCLEOTIDE SEQUENCE [LARGE SCALE GENOMIC DNA]</scope>
    <source>
        <strain evidence="7 8">47C3B</strain>
    </source>
</reference>
<evidence type="ECO:0000259" key="6">
    <source>
        <dbReference type="PROSITE" id="PS51352"/>
    </source>
</evidence>
<dbReference type="GO" id="GO:0030313">
    <property type="term" value="C:cell envelope"/>
    <property type="evidence" value="ECO:0007669"/>
    <property type="project" value="UniProtKB-SubCell"/>
</dbReference>
<keyword evidence="8" id="KW-1185">Reference proteome</keyword>
<protein>
    <submittedName>
        <fullName evidence="7">Thiol-disulfide isomerase or thioredoxin</fullName>
    </submittedName>
</protein>
<dbReference type="RefSeq" id="WP_091151160.1">
    <property type="nucleotide sequence ID" value="NZ_FNAI01000008.1"/>
</dbReference>
<dbReference type="InterPro" id="IPR036249">
    <property type="entry name" value="Thioredoxin-like_sf"/>
</dbReference>
<dbReference type="PANTHER" id="PTHR42852:SF6">
    <property type="entry name" value="THIOL:DISULFIDE INTERCHANGE PROTEIN DSBE"/>
    <property type="match status" value="1"/>
</dbReference>
<evidence type="ECO:0000313" key="8">
    <source>
        <dbReference type="Proteomes" id="UP000199072"/>
    </source>
</evidence>
<dbReference type="Proteomes" id="UP000199072">
    <property type="component" value="Unassembled WGS sequence"/>
</dbReference>
<organism evidence="7 8">
    <name type="scientific">Mucilaginibacter pineti</name>
    <dbReference type="NCBI Taxonomy" id="1391627"/>
    <lineage>
        <taxon>Bacteria</taxon>
        <taxon>Pseudomonadati</taxon>
        <taxon>Bacteroidota</taxon>
        <taxon>Sphingobacteriia</taxon>
        <taxon>Sphingobacteriales</taxon>
        <taxon>Sphingobacteriaceae</taxon>
        <taxon>Mucilaginibacter</taxon>
    </lineage>
</organism>
<dbReference type="STRING" id="1391627.SAMN05216464_108223"/>
<dbReference type="Pfam" id="PF08534">
    <property type="entry name" value="Redoxin"/>
    <property type="match status" value="1"/>
</dbReference>
<dbReference type="InterPro" id="IPR050553">
    <property type="entry name" value="Thioredoxin_ResA/DsbE_sf"/>
</dbReference>
<dbReference type="CDD" id="cd02966">
    <property type="entry name" value="TlpA_like_family"/>
    <property type="match status" value="1"/>
</dbReference>
<evidence type="ECO:0000256" key="2">
    <source>
        <dbReference type="ARBA" id="ARBA00022748"/>
    </source>
</evidence>
<evidence type="ECO:0000256" key="5">
    <source>
        <dbReference type="SAM" id="SignalP"/>
    </source>
</evidence>
<dbReference type="Gene3D" id="3.40.30.10">
    <property type="entry name" value="Glutaredoxin"/>
    <property type="match status" value="1"/>
</dbReference>
<keyword evidence="5" id="KW-0732">Signal</keyword>
<evidence type="ECO:0000256" key="3">
    <source>
        <dbReference type="ARBA" id="ARBA00023157"/>
    </source>
</evidence>
<accession>A0A1G7EZ09</accession>
<dbReference type="GO" id="GO:0016853">
    <property type="term" value="F:isomerase activity"/>
    <property type="evidence" value="ECO:0007669"/>
    <property type="project" value="UniProtKB-KW"/>
</dbReference>
<dbReference type="EMBL" id="FNAI01000008">
    <property type="protein sequence ID" value="SDE68923.1"/>
    <property type="molecule type" value="Genomic_DNA"/>
</dbReference>
<dbReference type="GO" id="GO:0017004">
    <property type="term" value="P:cytochrome complex assembly"/>
    <property type="evidence" value="ECO:0007669"/>
    <property type="project" value="UniProtKB-KW"/>
</dbReference>
<feature type="chain" id="PRO_5011701055" evidence="5">
    <location>
        <begin position="29"/>
        <end position="578"/>
    </location>
</feature>
<evidence type="ECO:0000256" key="1">
    <source>
        <dbReference type="ARBA" id="ARBA00004196"/>
    </source>
</evidence>
<evidence type="ECO:0000256" key="4">
    <source>
        <dbReference type="ARBA" id="ARBA00023284"/>
    </source>
</evidence>
<keyword evidence="7" id="KW-0413">Isomerase</keyword>
<dbReference type="SUPFAM" id="SSF52833">
    <property type="entry name" value="Thioredoxin-like"/>
    <property type="match status" value="1"/>
</dbReference>
<sequence>MTTCYLKFKLPSAFLFLILLLPGLNAFAQKKEVTITGNINNLVQNPGLIDVYSFKYSDMATDKDMIIPINKDAQGNFKVVFAINGYQEISLRQAAKLPKGINLEAGVTQFDFYVSPGQHLNFSFYMSADYSDRKIIFTKDGALFNNQMLAYYNSLQRSGVDDSLRNQSDELIKKGIPYLKKYLNEQLVLALEFNNKYFGPDDKTGKNPNDKALGKGKFNTVEGNMVKKQAELNLRYSAANAIMRAMVVNNVNDPRLNDYLKEFKVKLNDPAMYGTDIYKDFLHHYFMVMGRAADKKAPDVIILNKDIATFIVQNHPELEDDDKALAKKILDTINKPTEDEINRFLNQVATRYVNEYMANRPHNLPGFDYALTIKDPFLRDLYATRVLYQQINGNIGFIKPNLSAYLKNVRSGYIKDDFLAYYQQEIDKINNSTLPAKAVLYSPKQLTGTDPFKRAIAKYKGKVVYVDVWATWCMPCLGEMENSQKLREKLAGKDVVFVYLCISSPDDKTWKSLIGTKNIEGENYFLNYSQSQAVLKSFKITGIPYYLLVNKDGTVAKANAGRPGDDETIDSINSLLRK</sequence>
<comment type="subcellular location">
    <subcellularLocation>
        <location evidence="1">Cell envelope</location>
    </subcellularLocation>
</comment>
<dbReference type="InterPro" id="IPR013766">
    <property type="entry name" value="Thioredoxin_domain"/>
</dbReference>
<feature type="signal peptide" evidence="5">
    <location>
        <begin position="1"/>
        <end position="28"/>
    </location>
</feature>